<reference evidence="3" key="1">
    <citation type="journal article" date="2020" name="New Phytol.">
        <title>Comparative genomics reveals dynamic genome evolution in host specialist ectomycorrhizal fungi.</title>
        <authorList>
            <person name="Lofgren L.A."/>
            <person name="Nguyen N.H."/>
            <person name="Vilgalys R."/>
            <person name="Ruytinx J."/>
            <person name="Liao H.L."/>
            <person name="Branco S."/>
            <person name="Kuo A."/>
            <person name="LaButti K."/>
            <person name="Lipzen A."/>
            <person name="Andreopoulos W."/>
            <person name="Pangilinan J."/>
            <person name="Riley R."/>
            <person name="Hundley H."/>
            <person name="Na H."/>
            <person name="Barry K."/>
            <person name="Grigoriev I.V."/>
            <person name="Stajich J.E."/>
            <person name="Kennedy P.G."/>
        </authorList>
    </citation>
    <scope>NUCLEOTIDE SEQUENCE</scope>
    <source>
        <strain evidence="3">S12</strain>
    </source>
</reference>
<dbReference type="EMBL" id="JABBWE010000061">
    <property type="protein sequence ID" value="KAG1789121.1"/>
    <property type="molecule type" value="Genomic_DNA"/>
</dbReference>
<organism evidence="3 4">
    <name type="scientific">Suillus plorans</name>
    <dbReference type="NCBI Taxonomy" id="116603"/>
    <lineage>
        <taxon>Eukaryota</taxon>
        <taxon>Fungi</taxon>
        <taxon>Dikarya</taxon>
        <taxon>Basidiomycota</taxon>
        <taxon>Agaricomycotina</taxon>
        <taxon>Agaricomycetes</taxon>
        <taxon>Agaricomycetidae</taxon>
        <taxon>Boletales</taxon>
        <taxon>Suillineae</taxon>
        <taxon>Suillaceae</taxon>
        <taxon>Suillus</taxon>
    </lineage>
</organism>
<comment type="caution">
    <text evidence="3">The sequence shown here is derived from an EMBL/GenBank/DDBJ whole genome shotgun (WGS) entry which is preliminary data.</text>
</comment>
<accession>A0A9P7DDK8</accession>
<dbReference type="RefSeq" id="XP_041156242.1">
    <property type="nucleotide sequence ID" value="XM_041298434.1"/>
</dbReference>
<evidence type="ECO:0000259" key="2">
    <source>
        <dbReference type="PROSITE" id="PS50097"/>
    </source>
</evidence>
<dbReference type="CDD" id="cd18186">
    <property type="entry name" value="BTB_POZ_ZBTB_KLHL-like"/>
    <property type="match status" value="1"/>
</dbReference>
<name>A0A9P7DDK8_9AGAM</name>
<feature type="compositionally biased region" description="Low complexity" evidence="1">
    <location>
        <begin position="12"/>
        <end position="24"/>
    </location>
</feature>
<proteinExistence type="predicted"/>
<dbReference type="AlphaFoldDB" id="A0A9P7DDK8"/>
<feature type="compositionally biased region" description="Polar residues" evidence="1">
    <location>
        <begin position="1"/>
        <end position="11"/>
    </location>
</feature>
<dbReference type="SUPFAM" id="SSF54695">
    <property type="entry name" value="POZ domain"/>
    <property type="match status" value="1"/>
</dbReference>
<gene>
    <name evidence="3" type="ORF">HD556DRAFT_1244310</name>
</gene>
<dbReference type="Proteomes" id="UP000719766">
    <property type="component" value="Unassembled WGS sequence"/>
</dbReference>
<dbReference type="SMART" id="SM00225">
    <property type="entry name" value="BTB"/>
    <property type="match status" value="1"/>
</dbReference>
<dbReference type="Gene3D" id="3.30.710.10">
    <property type="entry name" value="Potassium Channel Kv1.1, Chain A"/>
    <property type="match status" value="1"/>
</dbReference>
<dbReference type="OrthoDB" id="3223751at2759"/>
<dbReference type="GeneID" id="64592198"/>
<feature type="region of interest" description="Disordered" evidence="1">
    <location>
        <begin position="1"/>
        <end position="24"/>
    </location>
</feature>
<evidence type="ECO:0000313" key="4">
    <source>
        <dbReference type="Proteomes" id="UP000719766"/>
    </source>
</evidence>
<protein>
    <recommendedName>
        <fullName evidence="2">BTB domain-containing protein</fullName>
    </recommendedName>
</protein>
<dbReference type="InterPro" id="IPR000210">
    <property type="entry name" value="BTB/POZ_dom"/>
</dbReference>
<dbReference type="Pfam" id="PF00651">
    <property type="entry name" value="BTB"/>
    <property type="match status" value="1"/>
</dbReference>
<evidence type="ECO:0000313" key="3">
    <source>
        <dbReference type="EMBL" id="KAG1789121.1"/>
    </source>
</evidence>
<keyword evidence="4" id="KW-1185">Reference proteome</keyword>
<evidence type="ECO:0000256" key="1">
    <source>
        <dbReference type="SAM" id="MobiDB-lite"/>
    </source>
</evidence>
<sequence length="275" mass="30575">MSPLSASASQLSFGSPISRSSRSPSGNIRLPGLLGQSSVVASPVESVRSIASFFTKLRPGSPPRHSEFYLQDELSVFLVDGVLFRVHRFFLQRESDVFRTMFVCPPTQDGPEGLTDDKPIVLPEVTVAEFEALLKFLYDGGNSPSPFSTADEWIRLLSIATRYAMERIRARALHELECLPPLDPIQKIALARKHDVREWLLPSYVALCLRREPLNVLEAIELGLETMVLIAIGRETVRDPGTLRDFEDLRQPLGYEEFMTAIVANIFGDGELSGA</sequence>
<dbReference type="InterPro" id="IPR011333">
    <property type="entry name" value="SKP1/BTB/POZ_sf"/>
</dbReference>
<dbReference type="PROSITE" id="PS50097">
    <property type="entry name" value="BTB"/>
    <property type="match status" value="1"/>
</dbReference>
<feature type="domain" description="BTB" evidence="2">
    <location>
        <begin position="73"/>
        <end position="146"/>
    </location>
</feature>